<proteinExistence type="predicted"/>
<evidence type="ECO:0000313" key="2">
    <source>
        <dbReference type="EMBL" id="RCI05698.1"/>
    </source>
</evidence>
<organism evidence="2 3">
    <name type="scientific">Rhizopus stolonifer</name>
    <name type="common">Rhizopus nigricans</name>
    <dbReference type="NCBI Taxonomy" id="4846"/>
    <lineage>
        <taxon>Eukaryota</taxon>
        <taxon>Fungi</taxon>
        <taxon>Fungi incertae sedis</taxon>
        <taxon>Mucoromycota</taxon>
        <taxon>Mucoromycotina</taxon>
        <taxon>Mucoromycetes</taxon>
        <taxon>Mucorales</taxon>
        <taxon>Mucorineae</taxon>
        <taxon>Rhizopodaceae</taxon>
        <taxon>Rhizopus</taxon>
    </lineage>
</organism>
<keyword evidence="3" id="KW-1185">Reference proteome</keyword>
<feature type="coiled-coil region" evidence="1">
    <location>
        <begin position="102"/>
        <end position="136"/>
    </location>
</feature>
<dbReference type="AlphaFoldDB" id="A0A367KU21"/>
<sequence>MESKLKIQTNRSPLDMIMNTIRSIQVRGEEEFGLFYEKIFSKLSRPETRVQREIAEIHLSNPLIAPQMERIDTTNSYYQDCYSDLGSISYKSTITLTKRNHNDSMLHRLAEEAKRLDRLETKMALLKRKASLLAQTPIKNDESSIRRVKVGRISKNKLTPTRSPSCSPTCVQWTTPIHHTAQSVPTTPLEYGSVGIK</sequence>
<accession>A0A367KU21</accession>
<gene>
    <name evidence="2" type="ORF">CU098_012265</name>
</gene>
<protein>
    <submittedName>
        <fullName evidence="2">Uncharacterized protein</fullName>
    </submittedName>
</protein>
<name>A0A367KU21_RHIST</name>
<dbReference type="Proteomes" id="UP000253551">
    <property type="component" value="Unassembled WGS sequence"/>
</dbReference>
<keyword evidence="1" id="KW-0175">Coiled coil</keyword>
<evidence type="ECO:0000256" key="1">
    <source>
        <dbReference type="SAM" id="Coils"/>
    </source>
</evidence>
<reference evidence="2 3" key="1">
    <citation type="journal article" date="2018" name="G3 (Bethesda)">
        <title>Phylogenetic and Phylogenomic Definition of Rhizopus Species.</title>
        <authorList>
            <person name="Gryganskyi A.P."/>
            <person name="Golan J."/>
            <person name="Dolatabadi S."/>
            <person name="Mondo S."/>
            <person name="Robb S."/>
            <person name="Idnurm A."/>
            <person name="Muszewska A."/>
            <person name="Steczkiewicz K."/>
            <person name="Masonjones S."/>
            <person name="Liao H.L."/>
            <person name="Gajdeczka M.T."/>
            <person name="Anike F."/>
            <person name="Vuek A."/>
            <person name="Anishchenko I.M."/>
            <person name="Voigt K."/>
            <person name="de Hoog G.S."/>
            <person name="Smith M.E."/>
            <person name="Heitman J."/>
            <person name="Vilgalys R."/>
            <person name="Stajich J.E."/>
        </authorList>
    </citation>
    <scope>NUCLEOTIDE SEQUENCE [LARGE SCALE GENOMIC DNA]</scope>
    <source>
        <strain evidence="2 3">LSU 92-RS-03</strain>
    </source>
</reference>
<comment type="caution">
    <text evidence="2">The sequence shown here is derived from an EMBL/GenBank/DDBJ whole genome shotgun (WGS) entry which is preliminary data.</text>
</comment>
<evidence type="ECO:0000313" key="3">
    <source>
        <dbReference type="Proteomes" id="UP000253551"/>
    </source>
</evidence>
<dbReference type="EMBL" id="PJQM01000324">
    <property type="protein sequence ID" value="RCI05698.1"/>
    <property type="molecule type" value="Genomic_DNA"/>
</dbReference>